<dbReference type="Proteomes" id="UP000694864">
    <property type="component" value="Chromosome 7"/>
</dbReference>
<proteinExistence type="predicted"/>
<organism evidence="1 2">
    <name type="scientific">Camelina sativa</name>
    <name type="common">False flax</name>
    <name type="synonym">Myagrum sativum</name>
    <dbReference type="NCBI Taxonomy" id="90675"/>
    <lineage>
        <taxon>Eukaryota</taxon>
        <taxon>Viridiplantae</taxon>
        <taxon>Streptophyta</taxon>
        <taxon>Embryophyta</taxon>
        <taxon>Tracheophyta</taxon>
        <taxon>Spermatophyta</taxon>
        <taxon>Magnoliopsida</taxon>
        <taxon>eudicotyledons</taxon>
        <taxon>Gunneridae</taxon>
        <taxon>Pentapetalae</taxon>
        <taxon>rosids</taxon>
        <taxon>malvids</taxon>
        <taxon>Brassicales</taxon>
        <taxon>Brassicaceae</taxon>
        <taxon>Camelineae</taxon>
        <taxon>Camelina</taxon>
    </lineage>
</organism>
<evidence type="ECO:0000313" key="2">
    <source>
        <dbReference type="RefSeq" id="XP_019082645.1"/>
    </source>
</evidence>
<gene>
    <name evidence="2" type="primary">LOC109125470</name>
</gene>
<dbReference type="GeneID" id="109125470"/>
<protein>
    <submittedName>
        <fullName evidence="2">LOW QUALITY PROTEIN: uncharacterized protein LOC109125470</fullName>
    </submittedName>
</protein>
<name>A0ABM1Q7A7_CAMSA</name>
<accession>A0ABM1Q7A7</accession>
<evidence type="ECO:0000313" key="1">
    <source>
        <dbReference type="Proteomes" id="UP000694864"/>
    </source>
</evidence>
<reference evidence="1" key="1">
    <citation type="journal article" date="2014" name="Nat. Commun.">
        <title>The emerging biofuel crop Camelina sativa retains a highly undifferentiated hexaploid genome structure.</title>
        <authorList>
            <person name="Kagale S."/>
            <person name="Koh C."/>
            <person name="Nixon J."/>
            <person name="Bollina V."/>
            <person name="Clarke W.E."/>
            <person name="Tuteja R."/>
            <person name="Spillane C."/>
            <person name="Robinson S.J."/>
            <person name="Links M.G."/>
            <person name="Clarke C."/>
            <person name="Higgins E.E."/>
            <person name="Huebert T."/>
            <person name="Sharpe A.G."/>
            <person name="Parkin I.A."/>
        </authorList>
    </citation>
    <scope>NUCLEOTIDE SEQUENCE [LARGE SCALE GENOMIC DNA]</scope>
    <source>
        <strain evidence="1">cv. DH55</strain>
    </source>
</reference>
<keyword evidence="1" id="KW-1185">Reference proteome</keyword>
<dbReference type="RefSeq" id="XP_019082645.1">
    <property type="nucleotide sequence ID" value="XM_019227100.1"/>
</dbReference>
<reference evidence="2" key="2">
    <citation type="submission" date="2025-08" db="UniProtKB">
        <authorList>
            <consortium name="RefSeq"/>
        </authorList>
    </citation>
    <scope>IDENTIFICATION</scope>
    <source>
        <tissue evidence="2">Leaf</tissue>
    </source>
</reference>
<sequence>MGKPKIGFVRGDCTNMRFVSCRVIGEHEICFVPCDWTSLRLVSCHAKLMRFQFSVVEIM</sequence>